<comment type="similarity">
    <text evidence="2">Belongs to the protein disulfide isomerase family.</text>
</comment>
<dbReference type="RefSeq" id="XP_018713982.1">
    <property type="nucleotide sequence ID" value="XM_018855521.1"/>
</dbReference>
<dbReference type="GO" id="GO:0005783">
    <property type="term" value="C:endoplasmic reticulum"/>
    <property type="evidence" value="ECO:0007669"/>
    <property type="project" value="InterPro"/>
</dbReference>
<feature type="signal peptide" evidence="8">
    <location>
        <begin position="1"/>
        <end position="16"/>
    </location>
</feature>
<gene>
    <name evidence="10" type="ORF">METBIDRAFT_29952</name>
</gene>
<keyword evidence="5" id="KW-1015">Disulfide bond</keyword>
<evidence type="ECO:0000256" key="8">
    <source>
        <dbReference type="SAM" id="SignalP"/>
    </source>
</evidence>
<keyword evidence="11" id="KW-1185">Reference proteome</keyword>
<dbReference type="SUPFAM" id="SSF47933">
    <property type="entry name" value="ERP29 C domain-like"/>
    <property type="match status" value="1"/>
</dbReference>
<dbReference type="AlphaFoldDB" id="A0A1A0HHL9"/>
<feature type="domain" description="Thioredoxin" evidence="9">
    <location>
        <begin position="125"/>
        <end position="264"/>
    </location>
</feature>
<dbReference type="GeneID" id="30028497"/>
<dbReference type="OrthoDB" id="10264505at2759"/>
<evidence type="ECO:0000313" key="11">
    <source>
        <dbReference type="Proteomes" id="UP000092555"/>
    </source>
</evidence>
<dbReference type="Gene3D" id="1.20.1150.12">
    <property type="entry name" value="Endoplasmic reticulum resident protein 29, C-terminal domain"/>
    <property type="match status" value="1"/>
</dbReference>
<dbReference type="Gene3D" id="3.40.30.10">
    <property type="entry name" value="Glutaredoxin"/>
    <property type="match status" value="2"/>
</dbReference>
<evidence type="ECO:0000256" key="1">
    <source>
        <dbReference type="ARBA" id="ARBA00001182"/>
    </source>
</evidence>
<evidence type="ECO:0000256" key="7">
    <source>
        <dbReference type="ARBA" id="ARBA00023284"/>
    </source>
</evidence>
<keyword evidence="4 8" id="KW-0732">Signal</keyword>
<dbReference type="GO" id="GO:0003756">
    <property type="term" value="F:protein disulfide isomerase activity"/>
    <property type="evidence" value="ECO:0007669"/>
    <property type="project" value="UniProtKB-EC"/>
</dbReference>
<dbReference type="PROSITE" id="PS51352">
    <property type="entry name" value="THIOREDOXIN_2"/>
    <property type="match status" value="2"/>
</dbReference>
<dbReference type="InterPro" id="IPR011679">
    <property type="entry name" value="ERp29_C"/>
</dbReference>
<dbReference type="Pfam" id="PF07749">
    <property type="entry name" value="ERp29"/>
    <property type="match status" value="1"/>
</dbReference>
<evidence type="ECO:0000256" key="4">
    <source>
        <dbReference type="ARBA" id="ARBA00022729"/>
    </source>
</evidence>
<feature type="domain" description="Thioredoxin" evidence="9">
    <location>
        <begin position="6"/>
        <end position="124"/>
    </location>
</feature>
<evidence type="ECO:0000256" key="3">
    <source>
        <dbReference type="ARBA" id="ARBA00012723"/>
    </source>
</evidence>
<dbReference type="InterPro" id="IPR013766">
    <property type="entry name" value="Thioredoxin_domain"/>
</dbReference>
<comment type="catalytic activity">
    <reaction evidence="1">
        <text>Catalyzes the rearrangement of -S-S- bonds in proteins.</text>
        <dbReference type="EC" id="5.3.4.1"/>
    </reaction>
</comment>
<proteinExistence type="inferred from homology"/>
<dbReference type="PANTHER" id="PTHR45672:SF3">
    <property type="entry name" value="THIOREDOXIN DOMAIN-CONTAINING PROTEIN 5"/>
    <property type="match status" value="1"/>
</dbReference>
<dbReference type="EC" id="5.3.4.1" evidence="3"/>
<reference evidence="10 11" key="1">
    <citation type="submission" date="2016-05" db="EMBL/GenBank/DDBJ databases">
        <title>Comparative genomics of biotechnologically important yeasts.</title>
        <authorList>
            <consortium name="DOE Joint Genome Institute"/>
            <person name="Riley R."/>
            <person name="Haridas S."/>
            <person name="Wolfe K.H."/>
            <person name="Lopes M.R."/>
            <person name="Hittinger C.T."/>
            <person name="Goker M."/>
            <person name="Salamov A."/>
            <person name="Wisecaver J."/>
            <person name="Long T.M."/>
            <person name="Aerts A.L."/>
            <person name="Barry K."/>
            <person name="Choi C."/>
            <person name="Clum A."/>
            <person name="Coughlan A.Y."/>
            <person name="Deshpande S."/>
            <person name="Douglass A.P."/>
            <person name="Hanson S.J."/>
            <person name="Klenk H.-P."/>
            <person name="LaButti K."/>
            <person name="Lapidus A."/>
            <person name="Lindquist E."/>
            <person name="Lipzen A."/>
            <person name="Meier-kolthoff J.P."/>
            <person name="Ohm R.A."/>
            <person name="Otillar R.P."/>
            <person name="Pangilinan J."/>
            <person name="Peng Y."/>
            <person name="Rokas A."/>
            <person name="Rosa C.A."/>
            <person name="Scheuner C."/>
            <person name="Sibirny A.A."/>
            <person name="Slot J.C."/>
            <person name="Stielow J.B."/>
            <person name="Sun H."/>
            <person name="Kurtzman C.P."/>
            <person name="Blackwell M."/>
            <person name="Grigoriev I.V."/>
            <person name="Jeffries T.W."/>
        </authorList>
    </citation>
    <scope>NUCLEOTIDE SEQUENCE [LARGE SCALE GENOMIC DNA]</scope>
    <source>
        <strain evidence="10 11">NRRL YB-4993</strain>
    </source>
</reference>
<evidence type="ECO:0000256" key="5">
    <source>
        <dbReference type="ARBA" id="ARBA00023157"/>
    </source>
</evidence>
<evidence type="ECO:0000259" key="9">
    <source>
        <dbReference type="PROSITE" id="PS51352"/>
    </source>
</evidence>
<evidence type="ECO:0000313" key="10">
    <source>
        <dbReference type="EMBL" id="OBA23501.1"/>
    </source>
</evidence>
<feature type="chain" id="PRO_5008291933" description="protein disulfide-isomerase" evidence="8">
    <location>
        <begin position="17"/>
        <end position="389"/>
    </location>
</feature>
<keyword evidence="6" id="KW-0413">Isomerase</keyword>
<dbReference type="SUPFAM" id="SSF52833">
    <property type="entry name" value="Thioredoxin-like"/>
    <property type="match status" value="2"/>
</dbReference>
<dbReference type="InterPro" id="IPR036249">
    <property type="entry name" value="Thioredoxin-like_sf"/>
</dbReference>
<dbReference type="InterPro" id="IPR051063">
    <property type="entry name" value="PDI"/>
</dbReference>
<sequence length="389" mass="43759">MKLSLIFLFAFATASSLIRVNDKNFKDVVLLSGNFTLVDFYADWCRHCMKLMPTIEQLAELYADVPNVQIAKINGDADGRKMTRKYKIPGFPSLLMFHGEDEPVEFEGMRDLDSISNFVQQVSGVRLGSSDEEESSEYEGPSKIVEVNDESFQQDVLQASHKTVVAFTAPWCQFCQKFKPVLAKLANQIYAEDGETIKFAEVNLAEENKAHVSKIVGQFGVSLLPTILLFDPSKTDDDGLRRPMPYTGERSLGAMVDYVNDIAGLYRNESGNLTHQAGRIEKLDEAIRSISEDSKDAVLDEIESLKESLVQFGKDGLVQAEDVWLRDDVSMLSYYSKLAVKVASGDGAYVLKELARLERIITKNARDLERSARDYMQKRINILKAYLDQ</sequence>
<comment type="caution">
    <text evidence="10">The sequence shown here is derived from an EMBL/GenBank/DDBJ whole genome shotgun (WGS) entry which is preliminary data.</text>
</comment>
<dbReference type="InterPro" id="IPR036356">
    <property type="entry name" value="ERp29_C_sf"/>
</dbReference>
<name>A0A1A0HHL9_9ASCO</name>
<dbReference type="Proteomes" id="UP000092555">
    <property type="component" value="Unassembled WGS sequence"/>
</dbReference>
<evidence type="ECO:0000256" key="2">
    <source>
        <dbReference type="ARBA" id="ARBA00006347"/>
    </source>
</evidence>
<dbReference type="EMBL" id="LXTC01000001">
    <property type="protein sequence ID" value="OBA23501.1"/>
    <property type="molecule type" value="Genomic_DNA"/>
</dbReference>
<dbReference type="GO" id="GO:0006457">
    <property type="term" value="P:protein folding"/>
    <property type="evidence" value="ECO:0007669"/>
    <property type="project" value="TreeGrafter"/>
</dbReference>
<keyword evidence="7" id="KW-0676">Redox-active center</keyword>
<dbReference type="Pfam" id="PF00085">
    <property type="entry name" value="Thioredoxin"/>
    <property type="match status" value="2"/>
</dbReference>
<dbReference type="PANTHER" id="PTHR45672">
    <property type="entry name" value="PROTEIN DISULFIDE-ISOMERASE C17H9.14C-RELATED"/>
    <property type="match status" value="1"/>
</dbReference>
<dbReference type="STRING" id="869754.A0A1A0HHL9"/>
<accession>A0A1A0HHL9</accession>
<protein>
    <recommendedName>
        <fullName evidence="3">protein disulfide-isomerase</fullName>
        <ecNumber evidence="3">5.3.4.1</ecNumber>
    </recommendedName>
</protein>
<organism evidence="10 11">
    <name type="scientific">Metschnikowia bicuspidata var. bicuspidata NRRL YB-4993</name>
    <dbReference type="NCBI Taxonomy" id="869754"/>
    <lineage>
        <taxon>Eukaryota</taxon>
        <taxon>Fungi</taxon>
        <taxon>Dikarya</taxon>
        <taxon>Ascomycota</taxon>
        <taxon>Saccharomycotina</taxon>
        <taxon>Pichiomycetes</taxon>
        <taxon>Metschnikowiaceae</taxon>
        <taxon>Metschnikowia</taxon>
    </lineage>
</organism>
<evidence type="ECO:0000256" key="6">
    <source>
        <dbReference type="ARBA" id="ARBA00023235"/>
    </source>
</evidence>